<keyword evidence="2" id="KW-1185">Reference proteome</keyword>
<reference evidence="1 2" key="1">
    <citation type="submission" date="2024-03" db="EMBL/GenBank/DDBJ databases">
        <authorList>
            <person name="Gkanogiannis A."/>
            <person name="Becerra Lopez-Lavalle L."/>
        </authorList>
    </citation>
    <scope>NUCLEOTIDE SEQUENCE [LARGE SCALE GENOMIC DNA]</scope>
</reference>
<protein>
    <submittedName>
        <fullName evidence="1">Uncharacterized protein</fullName>
    </submittedName>
</protein>
<evidence type="ECO:0000313" key="1">
    <source>
        <dbReference type="EMBL" id="CAK9309734.1"/>
    </source>
</evidence>
<proteinExistence type="predicted"/>
<evidence type="ECO:0000313" key="2">
    <source>
        <dbReference type="Proteomes" id="UP001642487"/>
    </source>
</evidence>
<accession>A0ABP0XNJ0</accession>
<dbReference type="EMBL" id="OZ021735">
    <property type="protein sequence ID" value="CAK9309734.1"/>
    <property type="molecule type" value="Genomic_DNA"/>
</dbReference>
<name>A0ABP0XNJ0_9ROSI</name>
<gene>
    <name evidence="1" type="ORF">CITCOLO1_LOCUS1323</name>
</gene>
<sequence length="88" mass="9893">MFETPISFEYEDRPSFLPLQFPPFSLFLTLSYRPQPHLTGVYSSAASFPPATPPPPLFFPLSLCFNFTVSLQPYLSVAAPPSLSRWPP</sequence>
<dbReference type="Proteomes" id="UP001642487">
    <property type="component" value="Chromosome 1"/>
</dbReference>
<organism evidence="1 2">
    <name type="scientific">Citrullus colocynthis</name>
    <name type="common">colocynth</name>
    <dbReference type="NCBI Taxonomy" id="252529"/>
    <lineage>
        <taxon>Eukaryota</taxon>
        <taxon>Viridiplantae</taxon>
        <taxon>Streptophyta</taxon>
        <taxon>Embryophyta</taxon>
        <taxon>Tracheophyta</taxon>
        <taxon>Spermatophyta</taxon>
        <taxon>Magnoliopsida</taxon>
        <taxon>eudicotyledons</taxon>
        <taxon>Gunneridae</taxon>
        <taxon>Pentapetalae</taxon>
        <taxon>rosids</taxon>
        <taxon>fabids</taxon>
        <taxon>Cucurbitales</taxon>
        <taxon>Cucurbitaceae</taxon>
        <taxon>Benincaseae</taxon>
        <taxon>Citrullus</taxon>
    </lineage>
</organism>